<comment type="caution">
    <text evidence="1">The sequence shown here is derived from an EMBL/GenBank/DDBJ whole genome shotgun (WGS) entry which is preliminary data.</text>
</comment>
<sequence>MKGYIKIHKMLETQNVHAFAREKLAAYGMMGEVIGTRIFDIVEKERNGEMVVGLNQSLPLEKRVMAAAYGLFYLWAERAGHDALLETAEDSSENREGRTVAAKFASAFLIDESVLFQEMKSLGIGKKRLDVKEVIRLADAFVVPYRVMVRRLYEVRGCSLREYEKLMKYKDEQVETLRRRVSYGR</sequence>
<dbReference type="OrthoDB" id="42613at2"/>
<dbReference type="AlphaFoldDB" id="G5IBJ6"/>
<dbReference type="RefSeq" id="WP_006778760.1">
    <property type="nucleotide sequence ID" value="NZ_CP040506.1"/>
</dbReference>
<keyword evidence="2" id="KW-1185">Reference proteome</keyword>
<organism evidence="1 2">
    <name type="scientific">Hungatella hathewayi WAL-18680</name>
    <dbReference type="NCBI Taxonomy" id="742737"/>
    <lineage>
        <taxon>Bacteria</taxon>
        <taxon>Bacillati</taxon>
        <taxon>Bacillota</taxon>
        <taxon>Clostridia</taxon>
        <taxon>Lachnospirales</taxon>
        <taxon>Lachnospiraceae</taxon>
        <taxon>Hungatella</taxon>
    </lineage>
</organism>
<name>G5IBJ6_9FIRM</name>
<dbReference type="EMBL" id="ADLN01000006">
    <property type="protein sequence ID" value="EHI61159.1"/>
    <property type="molecule type" value="Genomic_DNA"/>
</dbReference>
<evidence type="ECO:0000313" key="2">
    <source>
        <dbReference type="Proteomes" id="UP000005384"/>
    </source>
</evidence>
<dbReference type="HOGENOM" id="CLU_1459446_0_0_9"/>
<reference evidence="1 2" key="1">
    <citation type="submission" date="2011-08" db="EMBL/GenBank/DDBJ databases">
        <title>The Genome Sequence of Clostridium hathewayi WAL-18680.</title>
        <authorList>
            <consortium name="The Broad Institute Genome Sequencing Platform"/>
            <person name="Earl A."/>
            <person name="Ward D."/>
            <person name="Feldgarden M."/>
            <person name="Gevers D."/>
            <person name="Finegold S.M."/>
            <person name="Summanen P.H."/>
            <person name="Molitoris D.R."/>
            <person name="Song M."/>
            <person name="Daigneault M."/>
            <person name="Allen-Vercoe E."/>
            <person name="Young S.K."/>
            <person name="Zeng Q."/>
            <person name="Gargeya S."/>
            <person name="Fitzgerald M."/>
            <person name="Haas B."/>
            <person name="Abouelleil A."/>
            <person name="Alvarado L."/>
            <person name="Arachchi H.M."/>
            <person name="Berlin A."/>
            <person name="Brown A."/>
            <person name="Chapman S.B."/>
            <person name="Chen Z."/>
            <person name="Dunbar C."/>
            <person name="Freedman E."/>
            <person name="Gearin G."/>
            <person name="Gellesch M."/>
            <person name="Goldberg J."/>
            <person name="Griggs A."/>
            <person name="Gujja S."/>
            <person name="Heiman D."/>
            <person name="Howarth C."/>
            <person name="Larson L."/>
            <person name="Lui A."/>
            <person name="MacDonald P.J.P."/>
            <person name="Montmayeur A."/>
            <person name="Murphy C."/>
            <person name="Neiman D."/>
            <person name="Pearson M."/>
            <person name="Priest M."/>
            <person name="Roberts A."/>
            <person name="Saif S."/>
            <person name="Shea T."/>
            <person name="Shenoy N."/>
            <person name="Sisk P."/>
            <person name="Stolte C."/>
            <person name="Sykes S."/>
            <person name="Wortman J."/>
            <person name="Nusbaum C."/>
            <person name="Birren B."/>
        </authorList>
    </citation>
    <scope>NUCLEOTIDE SEQUENCE [LARGE SCALE GENOMIC DNA]</scope>
    <source>
        <strain evidence="1 2">WAL-18680</strain>
    </source>
</reference>
<dbReference type="Proteomes" id="UP000005384">
    <property type="component" value="Unassembled WGS sequence"/>
</dbReference>
<proteinExistence type="predicted"/>
<dbReference type="PATRIC" id="fig|742737.3.peg.770"/>
<evidence type="ECO:0008006" key="3">
    <source>
        <dbReference type="Google" id="ProtNLM"/>
    </source>
</evidence>
<protein>
    <recommendedName>
        <fullName evidence="3">IrrE N-terminal-like domain-containing protein</fullName>
    </recommendedName>
</protein>
<evidence type="ECO:0000313" key="1">
    <source>
        <dbReference type="EMBL" id="EHI61159.1"/>
    </source>
</evidence>
<gene>
    <name evidence="1" type="ORF">HMPREF9473_00774</name>
</gene>
<accession>G5IBJ6</accession>